<dbReference type="RefSeq" id="WP_241793877.1">
    <property type="nucleotide sequence ID" value="NZ_JALBUU010000125.1"/>
</dbReference>
<comment type="similarity">
    <text evidence="1">Belongs to the LysR transcriptional regulatory family.</text>
</comment>
<dbReference type="SUPFAM" id="SSF46785">
    <property type="entry name" value="Winged helix' DNA-binding domain"/>
    <property type="match status" value="1"/>
</dbReference>
<proteinExistence type="inferred from homology"/>
<evidence type="ECO:0000313" key="9">
    <source>
        <dbReference type="Proteomes" id="UP001201985"/>
    </source>
</evidence>
<sequence length="341" mass="36076">MDLLEIRYFLEVAAAGSLSRAAVRLGVSQPALSRQIGRLEAELRVPLFYRHGRGVSLTAAGQRFLEVGQGVVQQLSDVREELAAGAPDAVGQVTLGIPPSLSASMGADLALRFAAEFPRARLRIREAFSAVLLEWTEAQRIDLAVLYDARSSPSLIATPLLLEDLFLIEPPGAKPGPPVRLTELAGQDCVLPGPENGLRRVLDSACAAEGVRPCVLTEVDCVAALKQLVERGVGTTVLPFGAVHREVKDRRLRVRRFASPAMRALLVIATPSNKPVTPLVRAAVRIIQAEVERLVPLDVLRGVTRNSDGSLLRPRQGGGPDGGAAEGGAAGGPSRSGAGEP</sequence>
<dbReference type="Gene3D" id="1.10.10.10">
    <property type="entry name" value="Winged helix-like DNA-binding domain superfamily/Winged helix DNA-binding domain"/>
    <property type="match status" value="1"/>
</dbReference>
<keyword evidence="2" id="KW-0805">Transcription regulation</keyword>
<dbReference type="Pfam" id="PF03466">
    <property type="entry name" value="LysR_substrate"/>
    <property type="match status" value="1"/>
</dbReference>
<accession>A0ABS9WBC8</accession>
<evidence type="ECO:0000256" key="4">
    <source>
        <dbReference type="ARBA" id="ARBA00023159"/>
    </source>
</evidence>
<evidence type="ECO:0000256" key="3">
    <source>
        <dbReference type="ARBA" id="ARBA00023125"/>
    </source>
</evidence>
<dbReference type="PROSITE" id="PS50931">
    <property type="entry name" value="HTH_LYSR"/>
    <property type="match status" value="1"/>
</dbReference>
<evidence type="ECO:0000259" key="7">
    <source>
        <dbReference type="PROSITE" id="PS50931"/>
    </source>
</evidence>
<protein>
    <submittedName>
        <fullName evidence="8">LysR family transcriptional regulator</fullName>
    </submittedName>
</protein>
<gene>
    <name evidence="8" type="ORF">MON41_21950</name>
</gene>
<feature type="compositionally biased region" description="Low complexity" evidence="6">
    <location>
        <begin position="332"/>
        <end position="341"/>
    </location>
</feature>
<dbReference type="PANTHER" id="PTHR30293">
    <property type="entry name" value="TRANSCRIPTIONAL REGULATORY PROTEIN NAC-RELATED"/>
    <property type="match status" value="1"/>
</dbReference>
<name>A0ABS9WBC8_9PROT</name>
<dbReference type="PRINTS" id="PR00039">
    <property type="entry name" value="HTHLYSR"/>
</dbReference>
<comment type="caution">
    <text evidence="8">The sequence shown here is derived from an EMBL/GenBank/DDBJ whole genome shotgun (WGS) entry which is preliminary data.</text>
</comment>
<dbReference type="InterPro" id="IPR000847">
    <property type="entry name" value="LysR_HTH_N"/>
</dbReference>
<keyword evidence="3" id="KW-0238">DNA-binding</keyword>
<keyword evidence="5" id="KW-0804">Transcription</keyword>
<dbReference type="PANTHER" id="PTHR30293:SF0">
    <property type="entry name" value="NITROGEN ASSIMILATION REGULATORY PROTEIN NAC"/>
    <property type="match status" value="1"/>
</dbReference>
<dbReference type="Gene3D" id="3.40.190.290">
    <property type="match status" value="1"/>
</dbReference>
<dbReference type="Proteomes" id="UP001201985">
    <property type="component" value="Unassembled WGS sequence"/>
</dbReference>
<feature type="compositionally biased region" description="Gly residues" evidence="6">
    <location>
        <begin position="316"/>
        <end position="331"/>
    </location>
</feature>
<dbReference type="InterPro" id="IPR036388">
    <property type="entry name" value="WH-like_DNA-bd_sf"/>
</dbReference>
<dbReference type="Pfam" id="PF00126">
    <property type="entry name" value="HTH_1"/>
    <property type="match status" value="1"/>
</dbReference>
<keyword evidence="4" id="KW-0010">Activator</keyword>
<evidence type="ECO:0000256" key="6">
    <source>
        <dbReference type="SAM" id="MobiDB-lite"/>
    </source>
</evidence>
<dbReference type="InterPro" id="IPR036390">
    <property type="entry name" value="WH_DNA-bd_sf"/>
</dbReference>
<reference evidence="8 9" key="1">
    <citation type="submission" date="2022-03" db="EMBL/GenBank/DDBJ databases">
        <title>Complete genome analysis of Roseomonas KG 17.1 : a prolific producer of plant growth promoters.</title>
        <authorList>
            <person name="Saadouli I."/>
            <person name="Najjari A."/>
            <person name="Mosbah A."/>
            <person name="Ouzari H.I."/>
        </authorList>
    </citation>
    <scope>NUCLEOTIDE SEQUENCE [LARGE SCALE GENOMIC DNA]</scope>
    <source>
        <strain evidence="8 9">KG17-1</strain>
    </source>
</reference>
<evidence type="ECO:0000313" key="8">
    <source>
        <dbReference type="EMBL" id="MCI0756308.1"/>
    </source>
</evidence>
<dbReference type="EMBL" id="JALBUU010000125">
    <property type="protein sequence ID" value="MCI0756308.1"/>
    <property type="molecule type" value="Genomic_DNA"/>
</dbReference>
<evidence type="ECO:0000256" key="1">
    <source>
        <dbReference type="ARBA" id="ARBA00009437"/>
    </source>
</evidence>
<dbReference type="InterPro" id="IPR005119">
    <property type="entry name" value="LysR_subst-bd"/>
</dbReference>
<feature type="region of interest" description="Disordered" evidence="6">
    <location>
        <begin position="306"/>
        <end position="341"/>
    </location>
</feature>
<keyword evidence="9" id="KW-1185">Reference proteome</keyword>
<organism evidence="8 9">
    <name type="scientific">Teichococcus vastitatis</name>
    <dbReference type="NCBI Taxonomy" id="2307076"/>
    <lineage>
        <taxon>Bacteria</taxon>
        <taxon>Pseudomonadati</taxon>
        <taxon>Pseudomonadota</taxon>
        <taxon>Alphaproteobacteria</taxon>
        <taxon>Acetobacterales</taxon>
        <taxon>Roseomonadaceae</taxon>
        <taxon>Roseomonas</taxon>
    </lineage>
</organism>
<evidence type="ECO:0000256" key="5">
    <source>
        <dbReference type="ARBA" id="ARBA00023163"/>
    </source>
</evidence>
<evidence type="ECO:0000256" key="2">
    <source>
        <dbReference type="ARBA" id="ARBA00023015"/>
    </source>
</evidence>
<dbReference type="SUPFAM" id="SSF53850">
    <property type="entry name" value="Periplasmic binding protein-like II"/>
    <property type="match status" value="1"/>
</dbReference>
<feature type="domain" description="HTH lysR-type" evidence="7">
    <location>
        <begin position="1"/>
        <end position="58"/>
    </location>
</feature>